<proteinExistence type="predicted"/>
<name>A0A9D1UAG6_9BACT</name>
<keyword evidence="3" id="KW-0479">Metal-binding</keyword>
<dbReference type="InterPro" id="IPR017900">
    <property type="entry name" value="4Fe4S_Fe_S_CS"/>
</dbReference>
<organism evidence="11 12">
    <name type="scientific">Candidatus Bilophila faecipullorum</name>
    <dbReference type="NCBI Taxonomy" id="2838482"/>
    <lineage>
        <taxon>Bacteria</taxon>
        <taxon>Pseudomonadati</taxon>
        <taxon>Thermodesulfobacteriota</taxon>
        <taxon>Desulfovibrionia</taxon>
        <taxon>Desulfovibrionales</taxon>
        <taxon>Desulfovibrionaceae</taxon>
        <taxon>Bilophila</taxon>
    </lineage>
</organism>
<dbReference type="SUPFAM" id="SSF54862">
    <property type="entry name" value="4Fe-4S ferredoxins"/>
    <property type="match status" value="1"/>
</dbReference>
<dbReference type="Proteomes" id="UP000824264">
    <property type="component" value="Unassembled WGS sequence"/>
</dbReference>
<keyword evidence="5" id="KW-0408">Iron</keyword>
<evidence type="ECO:0000256" key="8">
    <source>
        <dbReference type="SAM" id="Phobius"/>
    </source>
</evidence>
<keyword evidence="4" id="KW-0677">Repeat</keyword>
<dbReference type="PROSITE" id="PS51379">
    <property type="entry name" value="4FE4S_FER_2"/>
    <property type="match status" value="2"/>
</dbReference>
<reference evidence="11" key="2">
    <citation type="submission" date="2021-04" db="EMBL/GenBank/DDBJ databases">
        <authorList>
            <person name="Gilroy R."/>
        </authorList>
    </citation>
    <scope>NUCLEOTIDE SEQUENCE</scope>
    <source>
        <strain evidence="11">ChiSxjej5B17-1746</strain>
    </source>
</reference>
<evidence type="ECO:0000256" key="3">
    <source>
        <dbReference type="ARBA" id="ARBA00022723"/>
    </source>
</evidence>
<evidence type="ECO:0000256" key="9">
    <source>
        <dbReference type="SAM" id="SignalP"/>
    </source>
</evidence>
<feature type="signal peptide" evidence="9">
    <location>
        <begin position="1"/>
        <end position="26"/>
    </location>
</feature>
<dbReference type="GO" id="GO:0046872">
    <property type="term" value="F:metal ion binding"/>
    <property type="evidence" value="ECO:0007669"/>
    <property type="project" value="UniProtKB-KW"/>
</dbReference>
<evidence type="ECO:0000256" key="6">
    <source>
        <dbReference type="ARBA" id="ARBA00023014"/>
    </source>
</evidence>
<evidence type="ECO:0000256" key="7">
    <source>
        <dbReference type="SAM" id="MobiDB-lite"/>
    </source>
</evidence>
<keyword evidence="6" id="KW-0411">Iron-sulfur</keyword>
<dbReference type="PANTHER" id="PTHR43545:SF4">
    <property type="entry name" value="IRON-SULFUR PROTEIN"/>
    <property type="match status" value="1"/>
</dbReference>
<feature type="transmembrane region" description="Helical" evidence="8">
    <location>
        <begin position="261"/>
        <end position="282"/>
    </location>
</feature>
<reference evidence="11" key="1">
    <citation type="journal article" date="2021" name="PeerJ">
        <title>Extensive microbial diversity within the chicken gut microbiome revealed by metagenomics and culture.</title>
        <authorList>
            <person name="Gilroy R."/>
            <person name="Ravi A."/>
            <person name="Getino M."/>
            <person name="Pursley I."/>
            <person name="Horton D.L."/>
            <person name="Alikhan N.F."/>
            <person name="Baker D."/>
            <person name="Gharbi K."/>
            <person name="Hall N."/>
            <person name="Watson M."/>
            <person name="Adriaenssens E.M."/>
            <person name="Foster-Nyarko E."/>
            <person name="Jarju S."/>
            <person name="Secka A."/>
            <person name="Antonio M."/>
            <person name="Oren A."/>
            <person name="Chaudhuri R.R."/>
            <person name="La Ragione R."/>
            <person name="Hildebrand F."/>
            <person name="Pallen M.J."/>
        </authorList>
    </citation>
    <scope>NUCLEOTIDE SEQUENCE</scope>
    <source>
        <strain evidence="11">ChiSxjej5B17-1746</strain>
    </source>
</reference>
<evidence type="ECO:0000256" key="2">
    <source>
        <dbReference type="ARBA" id="ARBA00022485"/>
    </source>
</evidence>
<evidence type="ECO:0000259" key="10">
    <source>
        <dbReference type="PROSITE" id="PS51379"/>
    </source>
</evidence>
<keyword evidence="8" id="KW-0812">Transmembrane</keyword>
<accession>A0A9D1UAG6</accession>
<dbReference type="PROSITE" id="PS00198">
    <property type="entry name" value="4FE4S_FER_1"/>
    <property type="match status" value="1"/>
</dbReference>
<evidence type="ECO:0000313" key="11">
    <source>
        <dbReference type="EMBL" id="HIW79501.1"/>
    </source>
</evidence>
<feature type="compositionally biased region" description="Low complexity" evidence="7">
    <location>
        <begin position="378"/>
        <end position="392"/>
    </location>
</feature>
<dbReference type="PANTHER" id="PTHR43545">
    <property type="entry name" value="FORMATE DEHYDROGENASE, NITRATE-INDUCIBLE, IRON-SULFUR SUBUNIT"/>
    <property type="match status" value="1"/>
</dbReference>
<dbReference type="GO" id="GO:0051539">
    <property type="term" value="F:4 iron, 4 sulfur cluster binding"/>
    <property type="evidence" value="ECO:0007669"/>
    <property type="project" value="UniProtKB-KW"/>
</dbReference>
<gene>
    <name evidence="11" type="ORF">H9874_10225</name>
</gene>
<sequence>MNRRSFLTLMGGLGIGALGGAKSASAAGGTFHGYPDSNGVLHDTTLCIGCRRCEKACNEVNHLPQPEKPFTDLNVLNEKRRTTAKEWTVVNKYRPANLDKDVFRKSQCMHCEEPACASACFVKAFTKNPDGSVTYDPTLCVGCRYCMIACPFNIPGYTYERALNPLVQKCTMCHPRLQEGKLPGCVEACPTGALIFGKRKDLVKIAWDRITEHPERYQDHVYGEHEMGGTAWMTISGAPFKEVGLNEELGTKAAAEYTAGALGAVPMVVGIWPVLLGGAYAITKRKEQIAKEEREEAVMSAVARTEDEAAKKLQASLDKAAKDAAKERDRTVASEVKKAVAEAEEALRAQLEAEKAEAVAKAAEEAAAKAAEEAAARFAEQAKAAQNKAAAKPSKPEKGRKGKNDTSGGEA</sequence>
<feature type="region of interest" description="Disordered" evidence="7">
    <location>
        <begin position="378"/>
        <end position="411"/>
    </location>
</feature>
<keyword evidence="8" id="KW-0472">Membrane</keyword>
<dbReference type="AlphaFoldDB" id="A0A9D1UAG6"/>
<evidence type="ECO:0000256" key="5">
    <source>
        <dbReference type="ARBA" id="ARBA00023004"/>
    </source>
</evidence>
<feature type="chain" id="PRO_5038994786" evidence="9">
    <location>
        <begin position="27"/>
        <end position="411"/>
    </location>
</feature>
<dbReference type="CDD" id="cd10561">
    <property type="entry name" value="HybA_like"/>
    <property type="match status" value="1"/>
</dbReference>
<keyword evidence="9" id="KW-0732">Signal</keyword>
<dbReference type="InterPro" id="IPR051555">
    <property type="entry name" value="FDH_Electron_Transfer_Unit"/>
</dbReference>
<evidence type="ECO:0000256" key="1">
    <source>
        <dbReference type="ARBA" id="ARBA00004196"/>
    </source>
</evidence>
<feature type="domain" description="4Fe-4S ferredoxin-type" evidence="10">
    <location>
        <begin position="131"/>
        <end position="160"/>
    </location>
</feature>
<feature type="compositionally biased region" description="Basic and acidic residues" evidence="7">
    <location>
        <begin position="394"/>
        <end position="404"/>
    </location>
</feature>
<comment type="subcellular location">
    <subcellularLocation>
        <location evidence="1">Cell envelope</location>
    </subcellularLocation>
</comment>
<evidence type="ECO:0000256" key="4">
    <source>
        <dbReference type="ARBA" id="ARBA00022737"/>
    </source>
</evidence>
<dbReference type="GO" id="GO:0030313">
    <property type="term" value="C:cell envelope"/>
    <property type="evidence" value="ECO:0007669"/>
    <property type="project" value="UniProtKB-SubCell"/>
</dbReference>
<protein>
    <submittedName>
        <fullName evidence="11">4Fe-4S dicluster domain-containing protein</fullName>
    </submittedName>
</protein>
<dbReference type="InterPro" id="IPR054814">
    <property type="entry name" value="HmcB"/>
</dbReference>
<dbReference type="EMBL" id="DXGI01000382">
    <property type="protein sequence ID" value="HIW79501.1"/>
    <property type="molecule type" value="Genomic_DNA"/>
</dbReference>
<dbReference type="InterPro" id="IPR017896">
    <property type="entry name" value="4Fe4S_Fe-S-bd"/>
</dbReference>
<evidence type="ECO:0000313" key="12">
    <source>
        <dbReference type="Proteomes" id="UP000824264"/>
    </source>
</evidence>
<comment type="caution">
    <text evidence="11">The sequence shown here is derived from an EMBL/GenBank/DDBJ whole genome shotgun (WGS) entry which is preliminary data.</text>
</comment>
<dbReference type="Gene3D" id="3.30.70.20">
    <property type="match status" value="2"/>
</dbReference>
<keyword evidence="8" id="KW-1133">Transmembrane helix</keyword>
<feature type="domain" description="4Fe-4S ferredoxin-type" evidence="10">
    <location>
        <begin position="38"/>
        <end position="68"/>
    </location>
</feature>
<dbReference type="NCBIfam" id="NF045715">
    <property type="entry name" value="sulf_resp_HmcB"/>
    <property type="match status" value="1"/>
</dbReference>
<dbReference type="Pfam" id="PF13247">
    <property type="entry name" value="Fer4_11"/>
    <property type="match status" value="1"/>
</dbReference>
<keyword evidence="2" id="KW-0004">4Fe-4S</keyword>